<evidence type="ECO:0000256" key="9">
    <source>
        <dbReference type="ARBA" id="ARBA00022989"/>
    </source>
</evidence>
<dbReference type="PANTHER" id="PTHR24416:SF566">
    <property type="entry name" value="EPIDERMAL GROWTH FACTOR RECEPTOR"/>
    <property type="match status" value="1"/>
</dbReference>
<dbReference type="Gene3D" id="3.80.20.20">
    <property type="entry name" value="Receptor L-domain"/>
    <property type="match status" value="2"/>
</dbReference>
<evidence type="ECO:0000256" key="16">
    <source>
        <dbReference type="PIRSR" id="PIRSR000619-1"/>
    </source>
</evidence>
<feature type="binding site" evidence="17">
    <location>
        <begin position="837"/>
        <end position="845"/>
    </location>
    <ligand>
        <name>ATP</name>
        <dbReference type="ChEBI" id="CHEBI:30616"/>
    </ligand>
</feature>
<dbReference type="PRINTS" id="PR00109">
    <property type="entry name" value="TYRKINASE"/>
</dbReference>
<dbReference type="InterPro" id="IPR036941">
    <property type="entry name" value="Rcpt_L-dom_sf"/>
</dbReference>
<name>A0AAN9TZD8_9HEMI</name>
<dbReference type="EMBL" id="JBBCAQ010000014">
    <property type="protein sequence ID" value="KAK7598179.1"/>
    <property type="molecule type" value="Genomic_DNA"/>
</dbReference>
<keyword evidence="13" id="KW-0325">Glycoprotein</keyword>
<dbReference type="GO" id="GO:0038127">
    <property type="term" value="P:ERBB signaling pathway"/>
    <property type="evidence" value="ECO:0007669"/>
    <property type="project" value="UniProtKB-ARBA"/>
</dbReference>
<protein>
    <recommendedName>
        <fullName evidence="2 15">Receptor protein-tyrosine kinase</fullName>
        <ecNumber evidence="2 15">2.7.10.1</ecNumber>
    </recommendedName>
</protein>
<dbReference type="InterPro" id="IPR000494">
    <property type="entry name" value="Rcpt_L-dom"/>
</dbReference>
<dbReference type="GO" id="GO:0022008">
    <property type="term" value="P:neurogenesis"/>
    <property type="evidence" value="ECO:0007669"/>
    <property type="project" value="TreeGrafter"/>
</dbReference>
<dbReference type="GO" id="GO:0009925">
    <property type="term" value="C:basal plasma membrane"/>
    <property type="evidence" value="ECO:0007669"/>
    <property type="project" value="TreeGrafter"/>
</dbReference>
<evidence type="ECO:0000259" key="21">
    <source>
        <dbReference type="PROSITE" id="PS50011"/>
    </source>
</evidence>
<feature type="binding site" evidence="17 18">
    <location>
        <position position="864"/>
    </location>
    <ligand>
        <name>ATP</name>
        <dbReference type="ChEBI" id="CHEBI:30616"/>
    </ligand>
</feature>
<feature type="transmembrane region" description="Helical" evidence="20">
    <location>
        <begin position="898"/>
        <end position="917"/>
    </location>
</feature>
<dbReference type="GO" id="GO:0004714">
    <property type="term" value="F:transmembrane receptor protein tyrosine kinase activity"/>
    <property type="evidence" value="ECO:0007669"/>
    <property type="project" value="UniProtKB-EC"/>
</dbReference>
<dbReference type="FunFam" id="3.30.200.20:FF:000422">
    <property type="entry name" value="Receptor protein-tyrosine kinase"/>
    <property type="match status" value="1"/>
</dbReference>
<keyword evidence="11 15" id="KW-0829">Tyrosine-protein kinase</keyword>
<evidence type="ECO:0000256" key="3">
    <source>
        <dbReference type="ARBA" id="ARBA00022553"/>
    </source>
</evidence>
<keyword evidence="4 15" id="KW-0808">Transferase</keyword>
<comment type="caution">
    <text evidence="22">The sequence shown here is derived from an EMBL/GenBank/DDBJ whole genome shotgun (WGS) entry which is preliminary data.</text>
</comment>
<keyword evidence="3" id="KW-0597">Phosphoprotein</keyword>
<comment type="catalytic activity">
    <reaction evidence="14">
        <text>L-tyrosyl-[protein] + ATP = O-phospho-L-tyrosyl-[protein] + ADP + H(+)</text>
        <dbReference type="Rhea" id="RHEA:10596"/>
        <dbReference type="Rhea" id="RHEA-COMP:10136"/>
        <dbReference type="Rhea" id="RHEA-COMP:20101"/>
        <dbReference type="ChEBI" id="CHEBI:15378"/>
        <dbReference type="ChEBI" id="CHEBI:30616"/>
        <dbReference type="ChEBI" id="CHEBI:46858"/>
        <dbReference type="ChEBI" id="CHEBI:61978"/>
        <dbReference type="ChEBI" id="CHEBI:456216"/>
        <dbReference type="EC" id="2.7.10.1"/>
    </reaction>
</comment>
<dbReference type="SUPFAM" id="SSF57184">
    <property type="entry name" value="Growth factor receptor domain"/>
    <property type="match status" value="3"/>
</dbReference>
<dbReference type="GO" id="GO:0009966">
    <property type="term" value="P:regulation of signal transduction"/>
    <property type="evidence" value="ECO:0007669"/>
    <property type="project" value="UniProtKB-ARBA"/>
</dbReference>
<evidence type="ECO:0000256" key="1">
    <source>
        <dbReference type="ARBA" id="ARBA00004479"/>
    </source>
</evidence>
<comment type="subcellular location">
    <subcellularLocation>
        <location evidence="1">Membrane</location>
        <topology evidence="1">Single-pass type I membrane protein</topology>
    </subcellularLocation>
</comment>
<dbReference type="Pfam" id="PF01030">
    <property type="entry name" value="Recep_L_domain"/>
    <property type="match status" value="2"/>
</dbReference>
<dbReference type="PROSITE" id="PS50011">
    <property type="entry name" value="PROTEIN_KINASE_DOM"/>
    <property type="match status" value="1"/>
</dbReference>
<dbReference type="GO" id="GO:0008284">
    <property type="term" value="P:positive regulation of cell population proliferation"/>
    <property type="evidence" value="ECO:0007669"/>
    <property type="project" value="TreeGrafter"/>
</dbReference>
<evidence type="ECO:0000256" key="6">
    <source>
        <dbReference type="ARBA" id="ARBA00022741"/>
    </source>
</evidence>
<dbReference type="InterPro" id="IPR020635">
    <property type="entry name" value="Tyr_kinase_cat_dom"/>
</dbReference>
<dbReference type="InterPro" id="IPR009030">
    <property type="entry name" value="Growth_fac_rcpt_cys_sf"/>
</dbReference>
<dbReference type="SUPFAM" id="SSF52058">
    <property type="entry name" value="L domain-like"/>
    <property type="match status" value="2"/>
</dbReference>
<feature type="region of interest" description="Disordered" evidence="19">
    <location>
        <begin position="1189"/>
        <end position="1213"/>
    </location>
</feature>
<dbReference type="CDD" id="cd00064">
    <property type="entry name" value="FU"/>
    <property type="match status" value="5"/>
</dbReference>
<dbReference type="InterPro" id="IPR050122">
    <property type="entry name" value="RTK"/>
</dbReference>
<keyword evidence="7 15" id="KW-0418">Kinase</keyword>
<feature type="domain" description="Protein kinase" evidence="21">
    <location>
        <begin position="831"/>
        <end position="1093"/>
    </location>
</feature>
<dbReference type="EC" id="2.7.10.1" evidence="2 15"/>
<evidence type="ECO:0000256" key="13">
    <source>
        <dbReference type="ARBA" id="ARBA00023180"/>
    </source>
</evidence>
<reference evidence="22 23" key="1">
    <citation type="submission" date="2024-03" db="EMBL/GenBank/DDBJ databases">
        <title>Adaptation during the transition from Ophiocordyceps entomopathogen to insect associate is accompanied by gene loss and intensified selection.</title>
        <authorList>
            <person name="Ward C.M."/>
            <person name="Onetto C.A."/>
            <person name="Borneman A.R."/>
        </authorList>
    </citation>
    <scope>NUCLEOTIDE SEQUENCE [LARGE SCALE GENOMIC DNA]</scope>
    <source>
        <strain evidence="22">AWRI1</strain>
        <tissue evidence="22">Single Adult Female</tissue>
    </source>
</reference>
<keyword evidence="6 15" id="KW-0547">Nucleotide-binding</keyword>
<evidence type="ECO:0000256" key="14">
    <source>
        <dbReference type="ARBA" id="ARBA00051243"/>
    </source>
</evidence>
<evidence type="ECO:0000256" key="2">
    <source>
        <dbReference type="ARBA" id="ARBA00011902"/>
    </source>
</evidence>
<keyword evidence="9 20" id="KW-1133">Transmembrane helix</keyword>
<evidence type="ECO:0000256" key="8">
    <source>
        <dbReference type="ARBA" id="ARBA00022840"/>
    </source>
</evidence>
<dbReference type="FunFam" id="3.80.20.20:FF:000009">
    <property type="entry name" value="Receptor protein-tyrosine kinase"/>
    <property type="match status" value="1"/>
</dbReference>
<evidence type="ECO:0000256" key="12">
    <source>
        <dbReference type="ARBA" id="ARBA00023170"/>
    </source>
</evidence>
<evidence type="ECO:0000313" key="22">
    <source>
        <dbReference type="EMBL" id="KAK7598179.1"/>
    </source>
</evidence>
<dbReference type="InterPro" id="IPR016245">
    <property type="entry name" value="Tyr_kinase_EGF/ERB/XmrK_rcpt"/>
</dbReference>
<dbReference type="Proteomes" id="UP001367676">
    <property type="component" value="Unassembled WGS sequence"/>
</dbReference>
<organism evidence="22 23">
    <name type="scientific">Parthenolecanium corni</name>
    <dbReference type="NCBI Taxonomy" id="536013"/>
    <lineage>
        <taxon>Eukaryota</taxon>
        <taxon>Metazoa</taxon>
        <taxon>Ecdysozoa</taxon>
        <taxon>Arthropoda</taxon>
        <taxon>Hexapoda</taxon>
        <taxon>Insecta</taxon>
        <taxon>Pterygota</taxon>
        <taxon>Neoptera</taxon>
        <taxon>Paraneoptera</taxon>
        <taxon>Hemiptera</taxon>
        <taxon>Sternorrhyncha</taxon>
        <taxon>Coccoidea</taxon>
        <taxon>Coccidae</taxon>
        <taxon>Parthenolecanium</taxon>
    </lineage>
</organism>
<dbReference type="InterPro" id="IPR006212">
    <property type="entry name" value="Furin_repeat"/>
</dbReference>
<feature type="transmembrane region" description="Helical" evidence="20">
    <location>
        <begin position="763"/>
        <end position="784"/>
    </location>
</feature>
<evidence type="ECO:0000256" key="19">
    <source>
        <dbReference type="SAM" id="MobiDB-lite"/>
    </source>
</evidence>
<dbReference type="InterPro" id="IPR008266">
    <property type="entry name" value="Tyr_kinase_AS"/>
</dbReference>
<evidence type="ECO:0000313" key="23">
    <source>
        <dbReference type="Proteomes" id="UP001367676"/>
    </source>
</evidence>
<dbReference type="Gene3D" id="3.30.200.20">
    <property type="entry name" value="Phosphorylase Kinase, domain 1"/>
    <property type="match status" value="1"/>
</dbReference>
<dbReference type="PROSITE" id="PS00109">
    <property type="entry name" value="PROTEIN_KINASE_TYR"/>
    <property type="match status" value="1"/>
</dbReference>
<dbReference type="InterPro" id="IPR032778">
    <property type="entry name" value="GF_recep_IV"/>
</dbReference>
<evidence type="ECO:0000256" key="18">
    <source>
        <dbReference type="PROSITE-ProRule" id="PRU10141"/>
    </source>
</evidence>
<dbReference type="SUPFAM" id="SSF56112">
    <property type="entry name" value="Protein kinase-like (PK-like)"/>
    <property type="match status" value="1"/>
</dbReference>
<dbReference type="InterPro" id="IPR000719">
    <property type="entry name" value="Prot_kinase_dom"/>
</dbReference>
<keyword evidence="12 15" id="KW-0675">Receptor</keyword>
<accession>A0AAN9TZD8</accession>
<dbReference type="PIRSF" id="PIRSF000619">
    <property type="entry name" value="TyrPK_EGF-R"/>
    <property type="match status" value="1"/>
</dbReference>
<evidence type="ECO:0000256" key="20">
    <source>
        <dbReference type="SAM" id="Phobius"/>
    </source>
</evidence>
<keyword evidence="5 20" id="KW-0812">Transmembrane</keyword>
<keyword evidence="23" id="KW-1185">Reference proteome</keyword>
<dbReference type="SMART" id="SM00219">
    <property type="entry name" value="TyrKc"/>
    <property type="match status" value="1"/>
</dbReference>
<evidence type="ECO:0000256" key="5">
    <source>
        <dbReference type="ARBA" id="ARBA00022692"/>
    </source>
</evidence>
<keyword evidence="8 15" id="KW-0067">ATP-binding</keyword>
<dbReference type="Pfam" id="PF14843">
    <property type="entry name" value="GF_recep_IV"/>
    <property type="match status" value="1"/>
</dbReference>
<gene>
    <name evidence="22" type="ORF">V9T40_006414</name>
</gene>
<dbReference type="InterPro" id="IPR011009">
    <property type="entry name" value="Kinase-like_dom_sf"/>
</dbReference>
<dbReference type="SMART" id="SM00261">
    <property type="entry name" value="FU"/>
    <property type="match status" value="7"/>
</dbReference>
<keyword evidence="10 15" id="KW-0472">Membrane</keyword>
<feature type="active site" description="Proton acceptor" evidence="16">
    <location>
        <position position="961"/>
    </location>
</feature>
<evidence type="ECO:0000256" key="17">
    <source>
        <dbReference type="PIRSR" id="PIRSR000619-2"/>
    </source>
</evidence>
<evidence type="ECO:0000256" key="15">
    <source>
        <dbReference type="PIRNR" id="PIRNR000619"/>
    </source>
</evidence>
<dbReference type="Gene3D" id="1.10.510.10">
    <property type="entry name" value="Transferase(Phosphotransferase) domain 1"/>
    <property type="match status" value="1"/>
</dbReference>
<dbReference type="InterPro" id="IPR006211">
    <property type="entry name" value="Furin-like_Cys-rich_dom"/>
</dbReference>
<evidence type="ECO:0000256" key="10">
    <source>
        <dbReference type="ARBA" id="ARBA00023136"/>
    </source>
</evidence>
<dbReference type="FunFam" id="1.10.510.10:FF:000027">
    <property type="entry name" value="Receptor protein-tyrosine kinase"/>
    <property type="match status" value="1"/>
</dbReference>
<dbReference type="GO" id="GO:0043235">
    <property type="term" value="C:receptor complex"/>
    <property type="evidence" value="ECO:0007669"/>
    <property type="project" value="TreeGrafter"/>
</dbReference>
<evidence type="ECO:0000256" key="4">
    <source>
        <dbReference type="ARBA" id="ARBA00022679"/>
    </source>
</evidence>
<evidence type="ECO:0000256" key="7">
    <source>
        <dbReference type="ARBA" id="ARBA00022777"/>
    </source>
</evidence>
<dbReference type="Gene3D" id="2.10.220.10">
    <property type="entry name" value="Hormone Receptor, Insulin-like Growth Factor Receptor 1, Chain A, domain 2"/>
    <property type="match status" value="4"/>
</dbReference>
<dbReference type="CDD" id="cd05057">
    <property type="entry name" value="PTKc_EGFR_like"/>
    <property type="match status" value="1"/>
</dbReference>
<dbReference type="FunFam" id="2.10.220.10:FF:000024">
    <property type="entry name" value="Receptor protein-tyrosine kinase"/>
    <property type="match status" value="1"/>
</dbReference>
<evidence type="ECO:0000256" key="11">
    <source>
        <dbReference type="ARBA" id="ARBA00023137"/>
    </source>
</evidence>
<dbReference type="PROSITE" id="PS00107">
    <property type="entry name" value="PROTEIN_KINASE_ATP"/>
    <property type="match status" value="1"/>
</dbReference>
<dbReference type="PANTHER" id="PTHR24416">
    <property type="entry name" value="TYROSINE-PROTEIN KINASE RECEPTOR"/>
    <property type="match status" value="1"/>
</dbReference>
<dbReference type="InterPro" id="IPR001245">
    <property type="entry name" value="Ser-Thr/Tyr_kinase_cat_dom"/>
</dbReference>
<sequence>MSVPQNREHHYRNLRDRYTNCTYVDGNLELTWLQDEHLDLSFLQYIREVTGYVLISHVDVNKIVLPRLQIIRGRTLFKLNIQEDEFALLVTLSKMNSLELPGLRDILSGSVGFFNNYNLCHIKTINWDEILTGLNATNIYVYNFTLAERECSPCHKTCAAGCWGEGADNCQKFSKVNCSPQCYQGRCFGPKPRDCCHLFCAGGCTGPKPTDCLACRSVYDDGMCTQECPPMQRYNQITYSWETNPHGKYAYGATCVKNCPDHLLKDSGACVKSCPPNKRALNGECVPCDGPCPKSCKGVARVHGSNIESFRDCTVIEGSISILDTTFTGFQDVYDNFSMGDIIPPMHPDKLEVFSTLKEVTGYLNIQGYHDKFTSLSYFRNLEVIGGREVTASYFASLYIVKTSLKFLGLTSLKKILSGSVTILENKHMCYTQSIDWKRIKRSQEHGSLVQNNKNSTECEKDNEVCDSECSKTDGCWGPGTNRCVSCKHFQYNDRCLPSCDVVPGLYKANDRQCSLCHEECDSICNGPGPEHCKLCKHVRDGSSCARFCPITKYNDTGECLPCHKNCINGCLGPNNTIGPRGCVSCEKAIINGDFVERCLRVDENCPDGFYDEWLGSSEQGTLKPLAGKAICRRCHPQCKKCTKYGFHAEVCQECANYKRNQLCEEECPPDHYADNATRECIPCSNECRGCYGPDSMHCHSCRNFKILLDFNNTSTNTTAFNCTAACPPEFPHKNYNDDAGGEPFCSEEGPTSASTFGESNNYLIVVITVCFSLFFCVILCFVLKWRQDKQKENAVKMSMVLTGIEDSEPLQPTNVKPNLAKLRTITEQEIRRGGTLGSGAFGVVYKGFWIPQEERVKIPVAIKVLRDTGVNPNDKASTHKEFLEEAYIMASVDHPNLLKLLAVCMTSQMMLITQLMPLGCLLDYVRKNKNQIGSKPMLNWCTQIARGMSYLEERKMIHRDLAARNVLLQTPNCVKITDFGLAKLLDQNEDAYKSAGGRMPIKWLALECIEQKIFTHKSDVWAFGVTVWELLTYGERPYGNCNTEDVSKFLKSGKRLPIPEICTTEVSLLMLKCWLVPQESRPTFKELADEFAKMARDPGRFLVIQGDRHMKLPSFSVQDEKEIIRSIAVETGDTLVDSEDYLQPNTQAPSCSNIGIPISDSPLPQVRQTWDRDTLRFTMELRPSARLCSLKESDTSDELSGSSSTKREAQVGGLKLDLPLDDDDYLMPSPQQGQSVTTTATSAAYMDLVSDSKQSVSDENQNRMNPPVNFMPSHACVDNPEYHLVSNELKLGIPQVPLHPLQHRSSEEESDHEYYNDFDRLRRELQPLRTSRNETTV</sequence>
<dbReference type="InterPro" id="IPR017441">
    <property type="entry name" value="Protein_kinase_ATP_BS"/>
</dbReference>
<dbReference type="Pfam" id="PF07714">
    <property type="entry name" value="PK_Tyr_Ser-Thr"/>
    <property type="match status" value="1"/>
</dbReference>
<proteinExistence type="inferred from homology"/>
<dbReference type="FunFam" id="2.10.220.10:FF:000001">
    <property type="entry name" value="Receptor protein-tyrosine kinase"/>
    <property type="match status" value="1"/>
</dbReference>
<comment type="similarity">
    <text evidence="15">Belongs to the protein kinase superfamily. Tyr protein kinase family. EGF receptor subfamily.</text>
</comment>
<dbReference type="GO" id="GO:0005524">
    <property type="term" value="F:ATP binding"/>
    <property type="evidence" value="ECO:0007669"/>
    <property type="project" value="UniProtKB-UniRule"/>
</dbReference>
<dbReference type="Pfam" id="PF00757">
    <property type="entry name" value="Furin-like"/>
    <property type="match status" value="1"/>
</dbReference>
<dbReference type="GO" id="GO:0043066">
    <property type="term" value="P:negative regulation of apoptotic process"/>
    <property type="evidence" value="ECO:0007669"/>
    <property type="project" value="TreeGrafter"/>
</dbReference>